<keyword evidence="2" id="KW-1185">Reference proteome</keyword>
<dbReference type="Proteomes" id="UP001056436">
    <property type="component" value="Unassembled WGS sequence"/>
</dbReference>
<dbReference type="OrthoDB" id="1577640at2759"/>
<dbReference type="AlphaFoldDB" id="A0A9Q0AZE5"/>
<evidence type="ECO:0000313" key="2">
    <source>
        <dbReference type="Proteomes" id="UP001056436"/>
    </source>
</evidence>
<dbReference type="Gene3D" id="3.40.50.1580">
    <property type="entry name" value="Nucleoside phosphorylase domain"/>
    <property type="match status" value="1"/>
</dbReference>
<reference evidence="1" key="1">
    <citation type="submission" date="2019-01" db="EMBL/GenBank/DDBJ databases">
        <title>Colletotrichum abscissum LGMF1257.</title>
        <authorList>
            <person name="Baroncelli R."/>
        </authorList>
    </citation>
    <scope>NUCLEOTIDE SEQUENCE</scope>
    <source>
        <strain evidence="1">Ca142</strain>
    </source>
</reference>
<dbReference type="GO" id="GO:0003824">
    <property type="term" value="F:catalytic activity"/>
    <property type="evidence" value="ECO:0007669"/>
    <property type="project" value="InterPro"/>
</dbReference>
<dbReference type="InterPro" id="IPR035994">
    <property type="entry name" value="Nucleoside_phosphorylase_sf"/>
</dbReference>
<name>A0A9Q0AZE5_9PEZI</name>
<comment type="caution">
    <text evidence="1">The sequence shown here is derived from an EMBL/GenBank/DDBJ whole genome shotgun (WGS) entry which is preliminary data.</text>
</comment>
<dbReference type="PANTHER" id="PTHR46082">
    <property type="entry name" value="ATP/GTP-BINDING PROTEIN-RELATED"/>
    <property type="match status" value="1"/>
</dbReference>
<dbReference type="PANTHER" id="PTHR46082:SF6">
    <property type="entry name" value="AAA+ ATPASE DOMAIN-CONTAINING PROTEIN-RELATED"/>
    <property type="match status" value="1"/>
</dbReference>
<gene>
    <name evidence="1" type="ORF">CABS02_13256</name>
</gene>
<sequence length="305" mass="33028">MTTLAEPTVGYICANVETLTSCTVSLDEELDEEQPSLPQTRYDDNVYTFGKIGSRSVAMCCVSFENQSVSGVVVDMMRSFPSIKLLVLVNNNAGAAPRDAGRVRVGDVVVAHQFVATNRDGDVIEQDLIQGSGLLATTNMKSCQRWSLDDDVAALASRNNQWGEKCRRPAKDDTDALDKIFVPRRQDESASVIHLHGLVISNPTYPEHAESRDSVANLGTFESASIICFDHGQTAGLPMNKQADVDGVSVLGVSNYCDEDTEGTRKIWTRYTSLAAAACARKIVMQLADETTPGGTAKARGKEDD</sequence>
<proteinExistence type="predicted"/>
<dbReference type="GO" id="GO:0009116">
    <property type="term" value="P:nucleoside metabolic process"/>
    <property type="evidence" value="ECO:0007669"/>
    <property type="project" value="InterPro"/>
</dbReference>
<evidence type="ECO:0000313" key="1">
    <source>
        <dbReference type="EMBL" id="KAI3534425.1"/>
    </source>
</evidence>
<organism evidence="1 2">
    <name type="scientific">Colletotrichum abscissum</name>
    <dbReference type="NCBI Taxonomy" id="1671311"/>
    <lineage>
        <taxon>Eukaryota</taxon>
        <taxon>Fungi</taxon>
        <taxon>Dikarya</taxon>
        <taxon>Ascomycota</taxon>
        <taxon>Pezizomycotina</taxon>
        <taxon>Sordariomycetes</taxon>
        <taxon>Hypocreomycetidae</taxon>
        <taxon>Glomerellales</taxon>
        <taxon>Glomerellaceae</taxon>
        <taxon>Colletotrichum</taxon>
        <taxon>Colletotrichum acutatum species complex</taxon>
    </lineage>
</organism>
<dbReference type="SUPFAM" id="SSF53167">
    <property type="entry name" value="Purine and uridine phosphorylases"/>
    <property type="match status" value="1"/>
</dbReference>
<dbReference type="EMBL" id="SDAQ01000145">
    <property type="protein sequence ID" value="KAI3534425.1"/>
    <property type="molecule type" value="Genomic_DNA"/>
</dbReference>
<accession>A0A9Q0AZE5</accession>
<protein>
    <submittedName>
        <fullName evidence="1">Pfs domain-containing protein</fullName>
    </submittedName>
</protein>
<dbReference type="InterPro" id="IPR053137">
    <property type="entry name" value="NLR-like"/>
</dbReference>